<comment type="caution">
    <text evidence="1">The sequence shown here is derived from an EMBL/GenBank/DDBJ whole genome shotgun (WGS) entry which is preliminary data.</text>
</comment>
<sequence length="133" mass="15621">MPNIDTYDEVDMLIRNNGLSELDKLLKADEDILATMPKDDELYPFWFVRTANVREALHLSEYCVMNNIPTCDIPPEAKPDRHRMTFVLSAIKALEEETRAELAFIRKRLNESKEKTYYTNKKVTNIYTPYIED</sequence>
<proteinExistence type="predicted"/>
<reference evidence="1" key="1">
    <citation type="journal article" date="2015" name="Nature">
        <title>Complex archaea that bridge the gap between prokaryotes and eukaryotes.</title>
        <authorList>
            <person name="Spang A."/>
            <person name="Saw J.H."/>
            <person name="Jorgensen S.L."/>
            <person name="Zaremba-Niedzwiedzka K."/>
            <person name="Martijn J."/>
            <person name="Lind A.E."/>
            <person name="van Eijk R."/>
            <person name="Schleper C."/>
            <person name="Guy L."/>
            <person name="Ettema T.J."/>
        </authorList>
    </citation>
    <scope>NUCLEOTIDE SEQUENCE</scope>
</reference>
<dbReference type="EMBL" id="LAZR01008808">
    <property type="protein sequence ID" value="KKM76444.1"/>
    <property type="molecule type" value="Genomic_DNA"/>
</dbReference>
<protein>
    <submittedName>
        <fullName evidence="1">Uncharacterized protein</fullName>
    </submittedName>
</protein>
<name>A0A0F9K314_9ZZZZ</name>
<gene>
    <name evidence="1" type="ORF">LCGC14_1380050</name>
</gene>
<accession>A0A0F9K314</accession>
<dbReference type="AlphaFoldDB" id="A0A0F9K314"/>
<organism evidence="1">
    <name type="scientific">marine sediment metagenome</name>
    <dbReference type="NCBI Taxonomy" id="412755"/>
    <lineage>
        <taxon>unclassified sequences</taxon>
        <taxon>metagenomes</taxon>
        <taxon>ecological metagenomes</taxon>
    </lineage>
</organism>
<evidence type="ECO:0000313" key="1">
    <source>
        <dbReference type="EMBL" id="KKM76444.1"/>
    </source>
</evidence>